<dbReference type="Proteomes" id="UP000016923">
    <property type="component" value="Unassembled WGS sequence"/>
</dbReference>
<feature type="compositionally biased region" description="Polar residues" evidence="1">
    <location>
        <begin position="472"/>
        <end position="481"/>
    </location>
</feature>
<dbReference type="eggNOG" id="ENOG502SPPE">
    <property type="taxonomic scope" value="Eukaryota"/>
</dbReference>
<feature type="compositionally biased region" description="Basic residues" evidence="1">
    <location>
        <begin position="49"/>
        <end position="59"/>
    </location>
</feature>
<dbReference type="AlphaFoldDB" id="S3CVR2"/>
<reference evidence="2 3" key="1">
    <citation type="journal article" date="2013" name="BMC Genomics">
        <title>The genome and transcriptome of the pine saprophyte Ophiostoma piceae, and a comparison with the bark beetle-associated pine pathogen Grosmannia clavigera.</title>
        <authorList>
            <person name="Haridas S."/>
            <person name="Wang Y."/>
            <person name="Lim L."/>
            <person name="Massoumi Alamouti S."/>
            <person name="Jackman S."/>
            <person name="Docking R."/>
            <person name="Robertson G."/>
            <person name="Birol I."/>
            <person name="Bohlmann J."/>
            <person name="Breuil C."/>
        </authorList>
    </citation>
    <scope>NUCLEOTIDE SEQUENCE [LARGE SCALE GENOMIC DNA]</scope>
    <source>
        <strain evidence="2 3">UAMH 11346</strain>
    </source>
</reference>
<dbReference type="EMBL" id="KE148158">
    <property type="protein sequence ID" value="EPE04865.1"/>
    <property type="molecule type" value="Genomic_DNA"/>
</dbReference>
<dbReference type="HOGENOM" id="CLU_425836_0_0_1"/>
<accession>S3CVR2</accession>
<evidence type="ECO:0000256" key="1">
    <source>
        <dbReference type="SAM" id="MobiDB-lite"/>
    </source>
</evidence>
<feature type="compositionally biased region" description="Basic and acidic residues" evidence="1">
    <location>
        <begin position="31"/>
        <end position="43"/>
    </location>
</feature>
<feature type="compositionally biased region" description="Low complexity" evidence="1">
    <location>
        <begin position="168"/>
        <end position="215"/>
    </location>
</feature>
<feature type="compositionally biased region" description="Low complexity" evidence="1">
    <location>
        <begin position="527"/>
        <end position="540"/>
    </location>
</feature>
<name>S3CVR2_OPHP1</name>
<feature type="compositionally biased region" description="Low complexity" evidence="1">
    <location>
        <begin position="284"/>
        <end position="304"/>
    </location>
</feature>
<dbReference type="OrthoDB" id="5245244at2759"/>
<feature type="region of interest" description="Disordered" evidence="1">
    <location>
        <begin position="31"/>
        <end position="73"/>
    </location>
</feature>
<evidence type="ECO:0000313" key="2">
    <source>
        <dbReference type="EMBL" id="EPE04865.1"/>
    </source>
</evidence>
<evidence type="ECO:0000313" key="3">
    <source>
        <dbReference type="Proteomes" id="UP000016923"/>
    </source>
</evidence>
<feature type="region of interest" description="Disordered" evidence="1">
    <location>
        <begin position="168"/>
        <end position="222"/>
    </location>
</feature>
<gene>
    <name evidence="2" type="ORF">F503_00019</name>
</gene>
<feature type="region of interest" description="Disordered" evidence="1">
    <location>
        <begin position="459"/>
        <end position="643"/>
    </location>
</feature>
<feature type="compositionally biased region" description="Low complexity" evidence="1">
    <location>
        <begin position="506"/>
        <end position="516"/>
    </location>
</feature>
<proteinExistence type="predicted"/>
<sequence>MAYDGCSVQMMDRLIDLTGQVNERVEELQRMREQSDRLDKLDKYPSSSIRRRRRSKRHPNVGYPRDPSTRQGSWAAMPGMMMMLQDPTTNGSGQQGPVSLSHFESTTCTSSPVCESDATLCDPTTEPTITTTEAARVLDGDPGKFSGSASVPGSSKSLSLLSLLAPLAHPSHSPHSSPSSRSGTGASAGAHAVTGVRNRNTRTSNTSNRSPRTASFLQMPPGPLSFSSPLAAAPLAPPAGPEALSSYPASTSFSYSSFPCSPLPPLPPSSQHTTHRTTPPPPLSASFLSVSSSNSQQQTSPTGSYSGPPFASPPATTKIAYNHKPLPIQADHRKASDDISSCTGIDASGIYSDSSKSLESLESSIRNLPSSFTASLFSPSQSSAPKATFSSRSPVATSIPLAHTSRDPAACLDFPPSTSSSATSIFSVTQQPEPAYLLRQKRQPTHGPSTSARFLSLQAKTGGPAGTDHTYSRTNTDSMPSATLPPPSEAPNDNFLRASFDGTTARNSHSSHSNRSPQSYRVNGRWRPTSARSTRSIRSSDPLQRRSPSPMFNPFTRGSRQRHADGVSDVATRSRSSGGPGINGAGNLSGMNPSSMRARPGNGRTRRSSYSTGRRVPMSGSNPPPPLTREEFEALPVAIQRKV</sequence>
<feature type="region of interest" description="Disordered" evidence="1">
    <location>
        <begin position="264"/>
        <end position="321"/>
    </location>
</feature>
<protein>
    <submittedName>
        <fullName evidence="2">Uncharacterized protein</fullName>
    </submittedName>
</protein>
<dbReference type="VEuPathDB" id="FungiDB:F503_00019"/>
<keyword evidence="3" id="KW-1185">Reference proteome</keyword>
<organism evidence="2 3">
    <name type="scientific">Ophiostoma piceae (strain UAMH 11346)</name>
    <name type="common">Sap stain fungus</name>
    <dbReference type="NCBI Taxonomy" id="1262450"/>
    <lineage>
        <taxon>Eukaryota</taxon>
        <taxon>Fungi</taxon>
        <taxon>Dikarya</taxon>
        <taxon>Ascomycota</taxon>
        <taxon>Pezizomycotina</taxon>
        <taxon>Sordariomycetes</taxon>
        <taxon>Sordariomycetidae</taxon>
        <taxon>Ophiostomatales</taxon>
        <taxon>Ophiostomataceae</taxon>
        <taxon>Ophiostoma</taxon>
    </lineage>
</organism>